<dbReference type="SMART" id="SM00100">
    <property type="entry name" value="cNMP"/>
    <property type="match status" value="4"/>
</dbReference>
<dbReference type="Gene3D" id="1.10.287.630">
    <property type="entry name" value="Helix hairpin bin"/>
    <property type="match status" value="1"/>
</dbReference>
<feature type="domain" description="Cyclic nucleotide-binding" evidence="8">
    <location>
        <begin position="870"/>
        <end position="965"/>
    </location>
</feature>
<evidence type="ECO:0000256" key="3">
    <source>
        <dbReference type="ARBA" id="ARBA00022692"/>
    </source>
</evidence>
<comment type="subcellular location">
    <subcellularLocation>
        <location evidence="1">Membrane</location>
        <topology evidence="1">Multi-pass membrane protein</topology>
    </subcellularLocation>
</comment>
<dbReference type="GO" id="GO:0042391">
    <property type="term" value="P:regulation of membrane potential"/>
    <property type="evidence" value="ECO:0007669"/>
    <property type="project" value="TreeGrafter"/>
</dbReference>
<keyword evidence="6 7" id="KW-0472">Membrane</keyword>
<sequence>MSFTTLNKYIPENVFKNNQDSRKHSQNYREKPSFWKILILLSTVINYFITSFSYVFMQNPISGKVWFVIMALDVVYILNYIATLTNFFLRSPTIETHLQLSKSKFVLITDFFLAFPYSYFYETVSYKFYKNTIFLILRTNVLLRLFYLVSFFKKQWNTAGMNQLKCFAVQYTTYFLILVHTLACFWYVEAFTEDGSSKWSAKDFRKKYQQTFEKYVVCFYYAVTSVTNRHFGDIFPRYTTQKIISAVFVCVGFILTTGVFIAVLSFLVEVTHKRRTKLKMELQNIVTFLKSLPTQVRRQNVITNHYKMLWEKKRGVQNSSYFECLPNPLKYEISVDTTIGLLQTSTLFQDKPDAFLRMVSYLVKHEFYQPGALIYHRNCTKNKMIFVVVGSVDILSDEDDESPVITFRHGTCLGESSLVLTLPSKNSIQARSYTELQVLYRKDFFKLIEQFPQVISDIRNLITHRVTQAHVDETTPGGKIYLTPFFPERNATATKELKENFEENFRHAKQPNQFLFLYQLERSFHLRDALCLTQNFPWILNPNGSFTQHWELFIVAVTLYTSLTYPYYIVFVKDYPDWFALSSNFVDFFWILDLIILLTTAIEESDKMVTTFMEISQKRVMQFGFYLDFVSCVRIELFYWIWTKNSRFGEVLRLNRLLKIYRIPKLLLKIENKIEVNSYVLYVVKYIFYIIIFGYLFGAFLYVVTCFEKACTDDGWFFRKLLDNIEQEVEVTYTSHEVLTSMYFALSCITGLTPGDILPSNITDMITSSFVMICGIFTFGCCVSQSSALLTRKLKVRTDFQDILYSIVKFMKRRNMGSDMIRRVKNYLILQWHYDRASILKQPLLFNLDKNSQTRIHMDEKMNTITGVSLFRDQRLDFLLSLAINAQTLVLPPNEFVTYKGEVLKILYIIEEGYCIRQFEKSYVVLRPMSFFGTMCLFSKVNSLCTVKTLTHVKILCITEETFWRSASIYPTVFTQFKIASNTFDILTEFKKIPIHPTLDNTEIEKNSLVPPGSFINVISYCKRLDENYSAPFRDLGILCWIQMLMLPICILPYGSLLKLWMTMRLLVAIFITVLTPCQIIQAPYTSMIDSIIFVADVVSYVDLYVMLFVGYYGDKNQLITHPLKTAAYSLKGRFLPNFVLCFPWELLLPYFLDDPNEKPLSHNLLNNAHNFVRIIKMGQIYRLVQFFSYVSSTKRKINSNILQVLKYLPMIMVFVHFWATILVASNCRYYSQSDLSRFAYNINFVKPDGLAHHVQKPMAMYCNEDSWFDRSKFRNFTEPYQVYILAVYYCTGLLTLCGLGDVTPQYPNTLIITIGAIMCGLFFIGYIYAKISSHKAHWYNLLFKNQETMAELHKFMMEEQVQDKLQHQVIERFEYRWKRCKGVEPNKILTKLHPLLYQDIVYSMFENTLVNVPIFENVDKVFLRVFGRIIKERYYLRQETIYKTDDVISDLCIIERGVVRVVSKSRTIEALIESGGIFGNLTPTAKHKLSITVTALSNVDLLVMDSQTFYAALEKYPSIKEIVESNFTKRTDFIIPTFRTAEDIALEEKAYVPETRRSVHTFKSLADLHSNLEGFLILCLPWKLFQIAIPQYSVLFKIFDVYFLVVTYLCSLFTTYEFAFQDHAFYLLCFAFYADTTFIVKIILEMHKTYENRYGEMVVSNKKIVSHYFHKRRLRRSADFFVNFPFYYFVFIFGVFVEFDTRLVFSSLRLVVVLRLAYFFDYYREKSDALMSNRFLLKICTTFVWGTLTIHFFACGWYLCACPLVSCLENSWVKQWYESTDIHDLKNVDKYITCIYFVTILLTKTGTGDIFALNIHEQIYISITMISAIFLTGIFIGEIWNFLNSTTVGRVKYDYRINELKQFVKNNKISKFQLKKLWRYVKQLWFVSSGHQIPHGIAHLHSATVRELMADAYVHHLKNSYIFSDVEEPFRIQVCQYFKRQIFFPGNYIVQHGDFDNTMYFIHSGEVDILSVYSNLTESIHETLQSGDMFGAIQGLYHNVAHHFSFRARTTVHVLGLRLNDWQHLLDFFPESKESIFTKTNKVNV</sequence>
<evidence type="ECO:0000313" key="9">
    <source>
        <dbReference type="EMBL" id="KAJ3650327.1"/>
    </source>
</evidence>
<name>A0AA38I700_9CUCU</name>
<feature type="transmembrane region" description="Helical" evidence="7">
    <location>
        <begin position="1310"/>
        <end position="1330"/>
    </location>
</feature>
<keyword evidence="4 7" id="KW-1133">Transmembrane helix</keyword>
<feature type="transmembrane region" description="Helical" evidence="7">
    <location>
        <begin position="578"/>
        <end position="602"/>
    </location>
</feature>
<feature type="transmembrane region" description="Helical" evidence="7">
    <location>
        <begin position="552"/>
        <end position="572"/>
    </location>
</feature>
<dbReference type="InterPro" id="IPR050818">
    <property type="entry name" value="KCNH_animal-type"/>
</dbReference>
<dbReference type="Pfam" id="PF00027">
    <property type="entry name" value="cNMP_binding"/>
    <property type="match status" value="3"/>
</dbReference>
<organism evidence="9 10">
    <name type="scientific">Zophobas morio</name>
    <dbReference type="NCBI Taxonomy" id="2755281"/>
    <lineage>
        <taxon>Eukaryota</taxon>
        <taxon>Metazoa</taxon>
        <taxon>Ecdysozoa</taxon>
        <taxon>Arthropoda</taxon>
        <taxon>Hexapoda</taxon>
        <taxon>Insecta</taxon>
        <taxon>Pterygota</taxon>
        <taxon>Neoptera</taxon>
        <taxon>Endopterygota</taxon>
        <taxon>Coleoptera</taxon>
        <taxon>Polyphaga</taxon>
        <taxon>Cucujiformia</taxon>
        <taxon>Tenebrionidae</taxon>
        <taxon>Zophobas</taxon>
    </lineage>
</organism>
<dbReference type="Gene3D" id="1.10.287.70">
    <property type="match status" value="4"/>
</dbReference>
<dbReference type="Pfam" id="PF00520">
    <property type="entry name" value="Ion_trans"/>
    <property type="match status" value="2"/>
</dbReference>
<evidence type="ECO:0000256" key="2">
    <source>
        <dbReference type="ARBA" id="ARBA00022448"/>
    </source>
</evidence>
<feature type="domain" description="Cyclic nucleotide-binding" evidence="8">
    <location>
        <begin position="347"/>
        <end position="448"/>
    </location>
</feature>
<dbReference type="Proteomes" id="UP001168821">
    <property type="component" value="Unassembled WGS sequence"/>
</dbReference>
<feature type="transmembrane region" description="Helical" evidence="7">
    <location>
        <begin position="37"/>
        <end position="57"/>
    </location>
</feature>
<feature type="transmembrane region" description="Helical" evidence="7">
    <location>
        <begin position="1736"/>
        <end position="1760"/>
    </location>
</feature>
<dbReference type="InterPro" id="IPR000595">
    <property type="entry name" value="cNMP-bd_dom"/>
</dbReference>
<evidence type="ECO:0000256" key="5">
    <source>
        <dbReference type="ARBA" id="ARBA00023065"/>
    </source>
</evidence>
<feature type="transmembrane region" description="Helical" evidence="7">
    <location>
        <begin position="164"/>
        <end position="188"/>
    </location>
</feature>
<feature type="transmembrane region" description="Helical" evidence="7">
    <location>
        <begin position="1602"/>
        <end position="1620"/>
    </location>
</feature>
<feature type="transmembrane region" description="Helical" evidence="7">
    <location>
        <begin position="1820"/>
        <end position="1844"/>
    </location>
</feature>
<feature type="transmembrane region" description="Helical" evidence="7">
    <location>
        <begin position="686"/>
        <end position="707"/>
    </location>
</feature>
<dbReference type="GO" id="GO:0005242">
    <property type="term" value="F:inward rectifier potassium channel activity"/>
    <property type="evidence" value="ECO:0007669"/>
    <property type="project" value="TreeGrafter"/>
</dbReference>
<evidence type="ECO:0000256" key="7">
    <source>
        <dbReference type="SAM" id="Phobius"/>
    </source>
</evidence>
<protein>
    <recommendedName>
        <fullName evidence="8">Cyclic nucleotide-binding domain-containing protein</fullName>
    </recommendedName>
</protein>
<dbReference type="PANTHER" id="PTHR10217">
    <property type="entry name" value="VOLTAGE AND LIGAND GATED POTASSIUM CHANNEL"/>
    <property type="match status" value="1"/>
</dbReference>
<dbReference type="PROSITE" id="PS50042">
    <property type="entry name" value="CNMP_BINDING_3"/>
    <property type="match status" value="4"/>
</dbReference>
<feature type="transmembrane region" description="Helical" evidence="7">
    <location>
        <begin position="1135"/>
        <end position="1153"/>
    </location>
</feature>
<dbReference type="SUPFAM" id="SSF81324">
    <property type="entry name" value="Voltage-gated potassium channels"/>
    <property type="match status" value="4"/>
</dbReference>
<dbReference type="PANTHER" id="PTHR10217:SF548">
    <property type="entry name" value="GH12235P"/>
    <property type="match status" value="1"/>
</dbReference>
<evidence type="ECO:0000256" key="6">
    <source>
        <dbReference type="ARBA" id="ARBA00023136"/>
    </source>
</evidence>
<feature type="transmembrane region" description="Helical" evidence="7">
    <location>
        <begin position="1704"/>
        <end position="1724"/>
    </location>
</feature>
<feature type="transmembrane region" description="Helical" evidence="7">
    <location>
        <begin position="770"/>
        <end position="790"/>
    </location>
</feature>
<dbReference type="InterPro" id="IPR014710">
    <property type="entry name" value="RmlC-like_jellyroll"/>
</dbReference>
<feature type="transmembrane region" description="Helical" evidence="7">
    <location>
        <begin position="133"/>
        <end position="152"/>
    </location>
</feature>
<evidence type="ECO:0000259" key="8">
    <source>
        <dbReference type="PROSITE" id="PS50042"/>
    </source>
</evidence>
<evidence type="ECO:0000256" key="1">
    <source>
        <dbReference type="ARBA" id="ARBA00004141"/>
    </source>
</evidence>
<dbReference type="GO" id="GO:0005886">
    <property type="term" value="C:plasma membrane"/>
    <property type="evidence" value="ECO:0007669"/>
    <property type="project" value="TreeGrafter"/>
</dbReference>
<feature type="transmembrane region" description="Helical" evidence="7">
    <location>
        <begin position="1208"/>
        <end position="1228"/>
    </location>
</feature>
<keyword evidence="5" id="KW-0406">Ion transport</keyword>
<dbReference type="EMBL" id="JALNTZ010000006">
    <property type="protein sequence ID" value="KAJ3650327.1"/>
    <property type="molecule type" value="Genomic_DNA"/>
</dbReference>
<dbReference type="InterPro" id="IPR005821">
    <property type="entry name" value="Ion_trans_dom"/>
</dbReference>
<feature type="transmembrane region" description="Helical" evidence="7">
    <location>
        <begin position="63"/>
        <end position="84"/>
    </location>
</feature>
<feature type="transmembrane region" description="Helical" evidence="7">
    <location>
        <begin position="243"/>
        <end position="270"/>
    </location>
</feature>
<feature type="transmembrane region" description="Helical" evidence="7">
    <location>
        <begin position="1626"/>
        <end position="1645"/>
    </location>
</feature>
<keyword evidence="3 7" id="KW-0812">Transmembrane</keyword>
<evidence type="ECO:0000313" key="10">
    <source>
        <dbReference type="Proteomes" id="UP001168821"/>
    </source>
</evidence>
<feature type="transmembrane region" description="Helical" evidence="7">
    <location>
        <begin position="623"/>
        <end position="642"/>
    </location>
</feature>
<dbReference type="SUPFAM" id="SSF51206">
    <property type="entry name" value="cAMP-binding domain-like"/>
    <property type="match status" value="4"/>
</dbReference>
<reference evidence="9" key="1">
    <citation type="journal article" date="2023" name="G3 (Bethesda)">
        <title>Whole genome assemblies of Zophobas morio and Tenebrio molitor.</title>
        <authorList>
            <person name="Kaur S."/>
            <person name="Stinson S.A."/>
            <person name="diCenzo G.C."/>
        </authorList>
    </citation>
    <scope>NUCLEOTIDE SEQUENCE</scope>
    <source>
        <strain evidence="9">QUZm001</strain>
    </source>
</reference>
<feature type="domain" description="Cyclic nucleotide-binding" evidence="8">
    <location>
        <begin position="1923"/>
        <end position="2027"/>
    </location>
</feature>
<gene>
    <name evidence="9" type="ORF">Zmor_022022</name>
</gene>
<feature type="transmembrane region" description="Helical" evidence="7">
    <location>
        <begin position="1281"/>
        <end position="1304"/>
    </location>
</feature>
<keyword evidence="2" id="KW-0813">Transport</keyword>
<accession>A0AA38I700</accession>
<comment type="caution">
    <text evidence="9">The sequence shown here is derived from an EMBL/GenBank/DDBJ whole genome shotgun (WGS) entry which is preliminary data.</text>
</comment>
<feature type="transmembrane region" description="Helical" evidence="7">
    <location>
        <begin position="1681"/>
        <end position="1698"/>
    </location>
</feature>
<feature type="domain" description="Cyclic nucleotide-binding" evidence="8">
    <location>
        <begin position="1415"/>
        <end position="1531"/>
    </location>
</feature>
<evidence type="ECO:0000256" key="4">
    <source>
        <dbReference type="ARBA" id="ARBA00022989"/>
    </source>
</evidence>
<feature type="transmembrane region" description="Helical" evidence="7">
    <location>
        <begin position="1091"/>
        <end position="1114"/>
    </location>
</feature>
<feature type="transmembrane region" description="Helical" evidence="7">
    <location>
        <begin position="1036"/>
        <end position="1054"/>
    </location>
</feature>
<dbReference type="CDD" id="cd00038">
    <property type="entry name" value="CAP_ED"/>
    <property type="match status" value="4"/>
</dbReference>
<proteinExistence type="predicted"/>
<dbReference type="Gene3D" id="2.60.120.10">
    <property type="entry name" value="Jelly Rolls"/>
    <property type="match status" value="4"/>
</dbReference>
<dbReference type="InterPro" id="IPR018490">
    <property type="entry name" value="cNMP-bd_dom_sf"/>
</dbReference>
<keyword evidence="10" id="KW-1185">Reference proteome</keyword>